<protein>
    <submittedName>
        <fullName evidence="1">Uncharacterized protein</fullName>
    </submittedName>
</protein>
<dbReference type="Proteomes" id="UP000054549">
    <property type="component" value="Unassembled WGS sequence"/>
</dbReference>
<reference evidence="1 2" key="1">
    <citation type="submission" date="2014-04" db="EMBL/GenBank/DDBJ databases">
        <title>Evolutionary Origins and Diversification of the Mycorrhizal Mutualists.</title>
        <authorList>
            <consortium name="DOE Joint Genome Institute"/>
            <consortium name="Mycorrhizal Genomics Consortium"/>
            <person name="Kohler A."/>
            <person name="Kuo A."/>
            <person name="Nagy L.G."/>
            <person name="Floudas D."/>
            <person name="Copeland A."/>
            <person name="Barry K.W."/>
            <person name="Cichocki N."/>
            <person name="Veneault-Fourrey C."/>
            <person name="LaButti K."/>
            <person name="Lindquist E.A."/>
            <person name="Lipzen A."/>
            <person name="Lundell T."/>
            <person name="Morin E."/>
            <person name="Murat C."/>
            <person name="Riley R."/>
            <person name="Ohm R."/>
            <person name="Sun H."/>
            <person name="Tunlid A."/>
            <person name="Henrissat B."/>
            <person name="Grigoriev I.V."/>
            <person name="Hibbett D.S."/>
            <person name="Martin F."/>
        </authorList>
    </citation>
    <scope>NUCLEOTIDE SEQUENCE [LARGE SCALE GENOMIC DNA]</scope>
    <source>
        <strain evidence="1 2">Koide BX008</strain>
    </source>
</reference>
<organism evidence="1 2">
    <name type="scientific">Amanita muscaria (strain Koide BX008)</name>
    <dbReference type="NCBI Taxonomy" id="946122"/>
    <lineage>
        <taxon>Eukaryota</taxon>
        <taxon>Fungi</taxon>
        <taxon>Dikarya</taxon>
        <taxon>Basidiomycota</taxon>
        <taxon>Agaricomycotina</taxon>
        <taxon>Agaricomycetes</taxon>
        <taxon>Agaricomycetidae</taxon>
        <taxon>Agaricales</taxon>
        <taxon>Pluteineae</taxon>
        <taxon>Amanitaceae</taxon>
        <taxon>Amanita</taxon>
    </lineage>
</organism>
<dbReference type="HOGENOM" id="CLU_2960255_0_0_1"/>
<gene>
    <name evidence="1" type="ORF">M378DRAFT_12071</name>
</gene>
<name>A0A0C2X376_AMAMK</name>
<accession>A0A0C2X376</accession>
<proteinExistence type="predicted"/>
<keyword evidence="2" id="KW-1185">Reference proteome</keyword>
<dbReference type="AlphaFoldDB" id="A0A0C2X376"/>
<dbReference type="EMBL" id="KN818257">
    <property type="protein sequence ID" value="KIL63651.1"/>
    <property type="molecule type" value="Genomic_DNA"/>
</dbReference>
<evidence type="ECO:0000313" key="2">
    <source>
        <dbReference type="Proteomes" id="UP000054549"/>
    </source>
</evidence>
<evidence type="ECO:0000313" key="1">
    <source>
        <dbReference type="EMBL" id="KIL63651.1"/>
    </source>
</evidence>
<sequence length="59" mass="6050">MSAGQEIGITEQRQLCTVIAGLSGANSKSEIAGKLSESLRTAPCSSTVQLSPQALDDSL</sequence>
<dbReference type="InParanoid" id="A0A0C2X376"/>